<dbReference type="EMBL" id="RQXV01000006">
    <property type="protein sequence ID" value="RRC98918.1"/>
    <property type="molecule type" value="Genomic_DNA"/>
</dbReference>
<dbReference type="InterPro" id="IPR036390">
    <property type="entry name" value="WH_DNA-bd_sf"/>
</dbReference>
<keyword evidence="7" id="KW-1185">Reference proteome</keyword>
<dbReference type="RefSeq" id="WP_124926417.1">
    <property type="nucleotide sequence ID" value="NZ_BMOH01000002.1"/>
</dbReference>
<dbReference type="GO" id="GO:0003677">
    <property type="term" value="F:DNA binding"/>
    <property type="evidence" value="ECO:0007669"/>
    <property type="project" value="UniProtKB-KW"/>
</dbReference>
<evidence type="ECO:0000256" key="1">
    <source>
        <dbReference type="ARBA" id="ARBA00009437"/>
    </source>
</evidence>
<dbReference type="Pfam" id="PF03466">
    <property type="entry name" value="LysR_substrate"/>
    <property type="match status" value="1"/>
</dbReference>
<name>A0A3P1SP30_9GAMM</name>
<dbReference type="GO" id="GO:0005829">
    <property type="term" value="C:cytosol"/>
    <property type="evidence" value="ECO:0007669"/>
    <property type="project" value="TreeGrafter"/>
</dbReference>
<keyword evidence="4" id="KW-0804">Transcription</keyword>
<accession>A0A3P1SP30</accession>
<sequence>MKLNQLKYFLRIAELGSVSAAARELFIAQPALSNQVSALEKELEIELFTRTVKGVQLTPAGEKLVHHAGLILRQVENARADVISDAVSPRGEVRLVIDASKAYSLLPLLVTEAARRFPEVQLNVSDAMSLVAAQHIADGKVDFGLIPNAADLSAVEVLPVYRESLYLVGKNLGAESGQQTITFEELADYPLVAPARPHNIRMHIEQTALETRRPLDIQYEQNTGLGLRCLINNGIANAIIPRDVMHAELQRGELDALKVIQPSIDRIHSLVRLKDRPVTTAYRALEGLIIELIGTLCEQNLLDGEALIQSE</sequence>
<keyword evidence="3" id="KW-0238">DNA-binding</keyword>
<dbReference type="Proteomes" id="UP000267535">
    <property type="component" value="Unassembled WGS sequence"/>
</dbReference>
<evidence type="ECO:0000256" key="2">
    <source>
        <dbReference type="ARBA" id="ARBA00023015"/>
    </source>
</evidence>
<dbReference type="Gene3D" id="1.10.10.10">
    <property type="entry name" value="Winged helix-like DNA-binding domain superfamily/Winged helix DNA-binding domain"/>
    <property type="match status" value="1"/>
</dbReference>
<proteinExistence type="inferred from homology"/>
<reference evidence="6 7" key="1">
    <citation type="submission" date="2018-11" db="EMBL/GenBank/DDBJ databases">
        <title>The draft genome sequence of Amphritea balenae JAMM 1525T.</title>
        <authorList>
            <person name="Fang Z."/>
            <person name="Zhang Y."/>
            <person name="Han X."/>
        </authorList>
    </citation>
    <scope>NUCLEOTIDE SEQUENCE [LARGE SCALE GENOMIC DNA]</scope>
    <source>
        <strain evidence="6 7">JAMM 1525</strain>
    </source>
</reference>
<dbReference type="Gene3D" id="3.40.190.290">
    <property type="match status" value="1"/>
</dbReference>
<comment type="similarity">
    <text evidence="1">Belongs to the LysR transcriptional regulatory family.</text>
</comment>
<comment type="caution">
    <text evidence="6">The sequence shown here is derived from an EMBL/GenBank/DDBJ whole genome shotgun (WGS) entry which is preliminary data.</text>
</comment>
<dbReference type="InterPro" id="IPR036388">
    <property type="entry name" value="WH-like_DNA-bd_sf"/>
</dbReference>
<dbReference type="PANTHER" id="PTHR30419">
    <property type="entry name" value="HTH-TYPE TRANSCRIPTIONAL REGULATOR YBHD"/>
    <property type="match status" value="1"/>
</dbReference>
<evidence type="ECO:0000259" key="5">
    <source>
        <dbReference type="PROSITE" id="PS50931"/>
    </source>
</evidence>
<dbReference type="InterPro" id="IPR000847">
    <property type="entry name" value="LysR_HTH_N"/>
</dbReference>
<dbReference type="SUPFAM" id="SSF53850">
    <property type="entry name" value="Periplasmic binding protein-like II"/>
    <property type="match status" value="1"/>
</dbReference>
<feature type="domain" description="HTH lysR-type" evidence="5">
    <location>
        <begin position="1"/>
        <end position="58"/>
    </location>
</feature>
<evidence type="ECO:0000313" key="7">
    <source>
        <dbReference type="Proteomes" id="UP000267535"/>
    </source>
</evidence>
<evidence type="ECO:0000313" key="6">
    <source>
        <dbReference type="EMBL" id="RRC98918.1"/>
    </source>
</evidence>
<dbReference type="GO" id="GO:0003700">
    <property type="term" value="F:DNA-binding transcription factor activity"/>
    <property type="evidence" value="ECO:0007669"/>
    <property type="project" value="InterPro"/>
</dbReference>
<evidence type="ECO:0000256" key="4">
    <source>
        <dbReference type="ARBA" id="ARBA00023163"/>
    </source>
</evidence>
<dbReference type="PROSITE" id="PS50931">
    <property type="entry name" value="HTH_LYSR"/>
    <property type="match status" value="1"/>
</dbReference>
<dbReference type="InterPro" id="IPR050950">
    <property type="entry name" value="HTH-type_LysR_regulators"/>
</dbReference>
<protein>
    <submittedName>
        <fullName evidence="6">LysR family transcriptional regulator</fullName>
    </submittedName>
</protein>
<gene>
    <name evidence="6" type="ORF">EHS89_12110</name>
</gene>
<dbReference type="Pfam" id="PF00126">
    <property type="entry name" value="HTH_1"/>
    <property type="match status" value="1"/>
</dbReference>
<dbReference type="SUPFAM" id="SSF46785">
    <property type="entry name" value="Winged helix' DNA-binding domain"/>
    <property type="match status" value="1"/>
</dbReference>
<dbReference type="AlphaFoldDB" id="A0A3P1SP30"/>
<dbReference type="OrthoDB" id="8850588at2"/>
<keyword evidence="2" id="KW-0805">Transcription regulation</keyword>
<organism evidence="6 7">
    <name type="scientific">Amphritea balenae</name>
    <dbReference type="NCBI Taxonomy" id="452629"/>
    <lineage>
        <taxon>Bacteria</taxon>
        <taxon>Pseudomonadati</taxon>
        <taxon>Pseudomonadota</taxon>
        <taxon>Gammaproteobacteria</taxon>
        <taxon>Oceanospirillales</taxon>
        <taxon>Oceanospirillaceae</taxon>
        <taxon>Amphritea</taxon>
    </lineage>
</organism>
<dbReference type="PRINTS" id="PR00039">
    <property type="entry name" value="HTHLYSR"/>
</dbReference>
<dbReference type="InterPro" id="IPR005119">
    <property type="entry name" value="LysR_subst-bd"/>
</dbReference>
<dbReference type="FunFam" id="1.10.10.10:FF:000001">
    <property type="entry name" value="LysR family transcriptional regulator"/>
    <property type="match status" value="1"/>
</dbReference>
<evidence type="ECO:0000256" key="3">
    <source>
        <dbReference type="ARBA" id="ARBA00023125"/>
    </source>
</evidence>